<evidence type="ECO:0000313" key="2">
    <source>
        <dbReference type="EMBL" id="MBK1832966.1"/>
    </source>
</evidence>
<dbReference type="Gene3D" id="2.30.42.10">
    <property type="match status" value="1"/>
</dbReference>
<reference evidence="2" key="1">
    <citation type="submission" date="2021-01" db="EMBL/GenBank/DDBJ databases">
        <title>Modified the classification status of verrucomicrobia.</title>
        <authorList>
            <person name="Feng X."/>
        </authorList>
    </citation>
    <scope>NUCLEOTIDE SEQUENCE</scope>
    <source>
        <strain evidence="2">KCTC 12986</strain>
    </source>
</reference>
<dbReference type="SUPFAM" id="SSF50156">
    <property type="entry name" value="PDZ domain-like"/>
    <property type="match status" value="1"/>
</dbReference>
<dbReference type="AlphaFoldDB" id="A0A934VLC5"/>
<name>A0A934VLC5_9BACT</name>
<accession>A0A934VLC5</accession>
<dbReference type="InterPro" id="IPR036034">
    <property type="entry name" value="PDZ_sf"/>
</dbReference>
<evidence type="ECO:0000259" key="1">
    <source>
        <dbReference type="SMART" id="SM00228"/>
    </source>
</evidence>
<protein>
    <submittedName>
        <fullName evidence="2">PDZ domain-containing protein</fullName>
    </submittedName>
</protein>
<dbReference type="EMBL" id="JAENIO010000004">
    <property type="protein sequence ID" value="MBK1832966.1"/>
    <property type="molecule type" value="Genomic_DNA"/>
</dbReference>
<keyword evidence="3" id="KW-1185">Reference proteome</keyword>
<dbReference type="RefSeq" id="WP_200390399.1">
    <property type="nucleotide sequence ID" value="NZ_JAENIO010000004.1"/>
</dbReference>
<dbReference type="Pfam" id="PF13180">
    <property type="entry name" value="PDZ_2"/>
    <property type="match status" value="1"/>
</dbReference>
<proteinExistence type="predicted"/>
<dbReference type="SMART" id="SM00228">
    <property type="entry name" value="PDZ"/>
    <property type="match status" value="1"/>
</dbReference>
<comment type="caution">
    <text evidence="2">The sequence shown here is derived from an EMBL/GenBank/DDBJ whole genome shotgun (WGS) entry which is preliminary data.</text>
</comment>
<gene>
    <name evidence="2" type="ORF">JIN78_02730</name>
</gene>
<dbReference type="InterPro" id="IPR001478">
    <property type="entry name" value="PDZ"/>
</dbReference>
<sequence>MRGLSFFLTFLPFALLRGEEWPVAADLRDENYQVRRSSEDLLVTWVREEDSKARADQLFERYLQSDDPEEFIRLSNVLWEVHYEHKKDEIRQKGSGFIGIEMDNRERVFDPQRGEFVELPHAGRAVLISQVIAETPADLAGLQGGDLILAIDEELLASESPSQKLKEIVSARAPGELLTLTLEREGQQIEREVRLMNSRAVRAERALEGFDARVDWALAERLKREAYREWLAQQRIEAQAAGR</sequence>
<organism evidence="2 3">
    <name type="scientific">Roseibacillus ishigakijimensis</name>
    <dbReference type="NCBI Taxonomy" id="454146"/>
    <lineage>
        <taxon>Bacteria</taxon>
        <taxon>Pseudomonadati</taxon>
        <taxon>Verrucomicrobiota</taxon>
        <taxon>Verrucomicrobiia</taxon>
        <taxon>Verrucomicrobiales</taxon>
        <taxon>Verrucomicrobiaceae</taxon>
        <taxon>Roseibacillus</taxon>
    </lineage>
</organism>
<dbReference type="Proteomes" id="UP000604083">
    <property type="component" value="Unassembled WGS sequence"/>
</dbReference>
<evidence type="ECO:0000313" key="3">
    <source>
        <dbReference type="Proteomes" id="UP000604083"/>
    </source>
</evidence>
<feature type="domain" description="PDZ" evidence="1">
    <location>
        <begin position="96"/>
        <end position="186"/>
    </location>
</feature>